<dbReference type="AlphaFoldDB" id="A0A7S3Z2A4"/>
<evidence type="ECO:0000313" key="2">
    <source>
        <dbReference type="EMBL" id="CAE0669564.1"/>
    </source>
</evidence>
<dbReference type="EMBL" id="HBIV01029684">
    <property type="protein sequence ID" value="CAE0669564.1"/>
    <property type="molecule type" value="Transcribed_RNA"/>
</dbReference>
<protein>
    <submittedName>
        <fullName evidence="2">Uncharacterized protein</fullName>
    </submittedName>
</protein>
<sequence>MASPSVLLPGSLKPNAESTVVADVQRVGLNFGRVLRNLRGRTGEVGSGGSRKRFATSGRISASILLADSVSKMKLGGKAPPQSAGTTEAQDLKPTNEDQHESRSFKGPAPVSMFKPLKFTRRPPVQTHTTCIRPTAKRLITCIRPTAKRLCVKSESKQVDVVQAAPPLPPLSREAKL</sequence>
<feature type="region of interest" description="Disordered" evidence="1">
    <location>
        <begin position="74"/>
        <end position="115"/>
    </location>
</feature>
<proteinExistence type="predicted"/>
<evidence type="ECO:0000256" key="1">
    <source>
        <dbReference type="SAM" id="MobiDB-lite"/>
    </source>
</evidence>
<gene>
    <name evidence="2" type="ORF">LGLO00237_LOCUS21191</name>
</gene>
<feature type="compositionally biased region" description="Basic and acidic residues" evidence="1">
    <location>
        <begin position="90"/>
        <end position="104"/>
    </location>
</feature>
<name>A0A7S3Z2A4_9EUKA</name>
<accession>A0A7S3Z2A4</accession>
<reference evidence="2" key="1">
    <citation type="submission" date="2021-01" db="EMBL/GenBank/DDBJ databases">
        <authorList>
            <person name="Corre E."/>
            <person name="Pelletier E."/>
            <person name="Niang G."/>
            <person name="Scheremetjew M."/>
            <person name="Finn R."/>
            <person name="Kale V."/>
            <person name="Holt S."/>
            <person name="Cochrane G."/>
            <person name="Meng A."/>
            <person name="Brown T."/>
            <person name="Cohen L."/>
        </authorList>
    </citation>
    <scope>NUCLEOTIDE SEQUENCE</scope>
    <source>
        <strain evidence="2">CCCM811</strain>
    </source>
</reference>
<organism evidence="2">
    <name type="scientific">Lotharella globosa</name>
    <dbReference type="NCBI Taxonomy" id="91324"/>
    <lineage>
        <taxon>Eukaryota</taxon>
        <taxon>Sar</taxon>
        <taxon>Rhizaria</taxon>
        <taxon>Cercozoa</taxon>
        <taxon>Chlorarachniophyceae</taxon>
        <taxon>Lotharella</taxon>
    </lineage>
</organism>